<dbReference type="Proteomes" id="UP000006764">
    <property type="component" value="Chromosome"/>
</dbReference>
<accession>A0A0B4XLJ4</accession>
<name>A0A0B4XLJ4_9GAMM</name>
<dbReference type="InterPro" id="IPR036069">
    <property type="entry name" value="DUF34/NIF3_sf"/>
</dbReference>
<dbReference type="OrthoDB" id="9795763at2"/>
<dbReference type="FunFam" id="3.30.70.120:FF:000006">
    <property type="entry name" value="GTP cyclohydrolase 1 type 2 homolog"/>
    <property type="match status" value="1"/>
</dbReference>
<evidence type="ECO:0000313" key="1">
    <source>
        <dbReference type="EMBL" id="AJD47247.1"/>
    </source>
</evidence>
<dbReference type="RefSeq" id="WP_008738460.1">
    <property type="nucleotide sequence ID" value="NZ_CP004387.1"/>
</dbReference>
<proteinExistence type="predicted"/>
<protein>
    <recommendedName>
        <fullName evidence="3">NGG1p interacting factor NIF3</fullName>
    </recommendedName>
</protein>
<evidence type="ECO:0000313" key="2">
    <source>
        <dbReference type="Proteomes" id="UP000006764"/>
    </source>
</evidence>
<dbReference type="PANTHER" id="PTHR41774:SF1">
    <property type="entry name" value="NGG1P INTERACTING FACTOR NIF3"/>
    <property type="match status" value="1"/>
</dbReference>
<dbReference type="SUPFAM" id="SSF102705">
    <property type="entry name" value="NIF3 (NGG1p interacting factor 3)-like"/>
    <property type="match status" value="1"/>
</dbReference>
<sequence length="112" mass="12489">MTNTVYKLCFYVPETHVEEVKNAVFEAGAGRIGDYDCCAFQTLGEGQFRPLDGSRPFLGEQGRVERVAEYKVEMICLESQLRAALAALRLAHPYEEPAIDLWPLTPLPDSPA</sequence>
<reference evidence="1 2" key="1">
    <citation type="journal article" date="2012" name="J. Bacteriol.">
        <title>Genome sequence of an alkane-degrading bacterium, Alcanivorax pacificus type strain W11-5, isolated from deep sea sediment.</title>
        <authorList>
            <person name="Lai Q."/>
            <person name="Shao Z."/>
        </authorList>
    </citation>
    <scope>NUCLEOTIDE SEQUENCE [LARGE SCALE GENOMIC DNA]</scope>
    <source>
        <strain evidence="1 2">W11-5</strain>
    </source>
</reference>
<dbReference type="KEGG" id="apac:S7S_04125"/>
<keyword evidence="2" id="KW-1185">Reference proteome</keyword>
<dbReference type="InterPro" id="IPR015867">
    <property type="entry name" value="N-reg_PII/ATP_PRibTrfase_C"/>
</dbReference>
<dbReference type="HOGENOM" id="CLU_120084_3_0_6"/>
<dbReference type="AlphaFoldDB" id="A0A0B4XLJ4"/>
<gene>
    <name evidence="1" type="ORF">S7S_04125</name>
</gene>
<evidence type="ECO:0008006" key="3">
    <source>
        <dbReference type="Google" id="ProtNLM"/>
    </source>
</evidence>
<organism evidence="1 2">
    <name type="scientific">Isoalcanivorax pacificus W11-5</name>
    <dbReference type="NCBI Taxonomy" id="391936"/>
    <lineage>
        <taxon>Bacteria</taxon>
        <taxon>Pseudomonadati</taxon>
        <taxon>Pseudomonadota</taxon>
        <taxon>Gammaproteobacteria</taxon>
        <taxon>Oceanospirillales</taxon>
        <taxon>Alcanivoracaceae</taxon>
        <taxon>Isoalcanivorax</taxon>
    </lineage>
</organism>
<dbReference type="PANTHER" id="PTHR41774">
    <property type="match status" value="1"/>
</dbReference>
<dbReference type="STRING" id="391936.S7S_04125"/>
<dbReference type="EMBL" id="CP004387">
    <property type="protein sequence ID" value="AJD47247.1"/>
    <property type="molecule type" value="Genomic_DNA"/>
</dbReference>
<dbReference type="Gene3D" id="3.30.70.120">
    <property type="match status" value="1"/>
</dbReference>